<dbReference type="Proteomes" id="UP000192801">
    <property type="component" value="Unassembled WGS sequence"/>
</dbReference>
<dbReference type="RefSeq" id="WP_083030459.1">
    <property type="nucleotide sequence ID" value="NZ_AP022618.1"/>
</dbReference>
<evidence type="ECO:0000313" key="2">
    <source>
        <dbReference type="Proteomes" id="UP000192801"/>
    </source>
</evidence>
<reference evidence="1 2" key="1">
    <citation type="submission" date="2016-12" db="EMBL/GenBank/DDBJ databases">
        <title>The new phylogeny of genus Mycobacterium.</title>
        <authorList>
            <person name="Tortoli E."/>
            <person name="Trovato A."/>
            <person name="Cirillo D.M."/>
        </authorList>
    </citation>
    <scope>NUCLEOTIDE SEQUENCE [LARGE SCALE GENOMIC DNA]</scope>
    <source>
        <strain evidence="1 2">DSM 45130</strain>
    </source>
</reference>
<dbReference type="SUPFAM" id="SSF52777">
    <property type="entry name" value="CoA-dependent acyltransferases"/>
    <property type="match status" value="1"/>
</dbReference>
<dbReference type="STRING" id="444597.BST26_09130"/>
<dbReference type="AlphaFoldDB" id="A0A1X0DF66"/>
<evidence type="ECO:0000313" key="1">
    <source>
        <dbReference type="EMBL" id="ORA71033.1"/>
    </source>
</evidence>
<accession>A0A1X0DF66</accession>
<protein>
    <submittedName>
        <fullName evidence="1">Uncharacterized protein</fullName>
    </submittedName>
</protein>
<dbReference type="OrthoDB" id="4365416at2"/>
<sequence length="436" mass="46203">MSVRLGYLDQAAHLSMRATGRRQLVQLGWLYRRPVDPEGIARFHRNFGRGLAGRRIERSPLPFGRHRWVAAPDPAPLKFSEIVRPGEELGDWFDERSQIPVDPEHGPGWHMAVQPFSAGATAVTVVGSHCLLDGVAVLTAAAHAADDRAEPMDWPPPRSRSPVRAVLADLAQTCRDIPDLVAAARAGLRGIGGEPGDRTGVVVEAADGDRLVRVPALNVFVSARAWDEVAARFGGNGYSLLAGLAAELGRRMRRCGDGRAAELLIALSERTVGDTRANALRMATVRVDPATVTTDLTATRTAIRAAVADARTTGDGMFAMLPLAPFVPLRVARRLGAAMFGSQPISCSNLGELDPAVCRPDGTPADSLFLRPVDQNVREHEITTGGGQLVVVAGRVGGVVTIGIVGYTPGGDNTRAGLRALVDAALGAFGLIGEFV</sequence>
<proteinExistence type="predicted"/>
<comment type="caution">
    <text evidence="1">The sequence shown here is derived from an EMBL/GenBank/DDBJ whole genome shotgun (WGS) entry which is preliminary data.</text>
</comment>
<keyword evidence="2" id="KW-1185">Reference proteome</keyword>
<name>A0A1X0DF66_9MYCO</name>
<organism evidence="1 2">
    <name type="scientific">Mycolicibacterium insubricum</name>
    <dbReference type="NCBI Taxonomy" id="444597"/>
    <lineage>
        <taxon>Bacteria</taxon>
        <taxon>Bacillati</taxon>
        <taxon>Actinomycetota</taxon>
        <taxon>Actinomycetes</taxon>
        <taxon>Mycobacteriales</taxon>
        <taxon>Mycobacteriaceae</taxon>
        <taxon>Mycolicibacterium</taxon>
    </lineage>
</organism>
<dbReference type="EMBL" id="MVHS01000016">
    <property type="protein sequence ID" value="ORA71033.1"/>
    <property type="molecule type" value="Genomic_DNA"/>
</dbReference>
<gene>
    <name evidence="1" type="ORF">BST26_09130</name>
</gene>